<reference evidence="2" key="1">
    <citation type="submission" date="2022-11" db="UniProtKB">
        <authorList>
            <consortium name="WormBaseParasite"/>
        </authorList>
    </citation>
    <scope>IDENTIFICATION</scope>
</reference>
<dbReference type="WBParaSite" id="nRc.2.0.1.t09504-RA">
    <property type="protein sequence ID" value="nRc.2.0.1.t09504-RA"/>
    <property type="gene ID" value="nRc.2.0.1.g09504"/>
</dbReference>
<name>A0A915I847_ROMCU</name>
<proteinExistence type="predicted"/>
<evidence type="ECO:0000313" key="1">
    <source>
        <dbReference type="Proteomes" id="UP000887565"/>
    </source>
</evidence>
<protein>
    <submittedName>
        <fullName evidence="2">Uncharacterized protein</fullName>
    </submittedName>
</protein>
<evidence type="ECO:0000313" key="2">
    <source>
        <dbReference type="WBParaSite" id="nRc.2.0.1.t09504-RA"/>
    </source>
</evidence>
<organism evidence="1 2">
    <name type="scientific">Romanomermis culicivorax</name>
    <name type="common">Nematode worm</name>
    <dbReference type="NCBI Taxonomy" id="13658"/>
    <lineage>
        <taxon>Eukaryota</taxon>
        <taxon>Metazoa</taxon>
        <taxon>Ecdysozoa</taxon>
        <taxon>Nematoda</taxon>
        <taxon>Enoplea</taxon>
        <taxon>Dorylaimia</taxon>
        <taxon>Mermithida</taxon>
        <taxon>Mermithoidea</taxon>
        <taxon>Mermithidae</taxon>
        <taxon>Romanomermis</taxon>
    </lineage>
</organism>
<sequence>SVDILKFVGSQLFAPAERVACVEDLYEILLRFKELKSSAHDLIRFNSIGRNCQWDKEESISRSFNHLNTTTHCALAKARKITYPLFSILQDPYRLELTTKHLPSAIGSKAFDTPEL</sequence>
<dbReference type="AlphaFoldDB" id="A0A915I847"/>
<dbReference type="Proteomes" id="UP000887565">
    <property type="component" value="Unplaced"/>
</dbReference>
<keyword evidence="1" id="KW-1185">Reference proteome</keyword>
<accession>A0A915I847</accession>